<sequence>MSNKKHNLLDSIVNYTSDKEKLQSLGNRADHAINSIINLLDSIDEEFEGEEAEDLKRRLFLSIKNRDYRKFEKGLENLAQNEKRKNKGS</sequence>
<gene>
    <name evidence="1" type="ORF">CBB_292</name>
</gene>
<dbReference type="Proteomes" id="UP000223891">
    <property type="component" value="Segment"/>
</dbReference>
<dbReference type="EMBL" id="KU574722">
    <property type="protein sequence ID" value="AMM43856.1"/>
    <property type="molecule type" value="Genomic_DNA"/>
</dbReference>
<evidence type="ECO:0000313" key="1">
    <source>
        <dbReference type="EMBL" id="AMM43856.1"/>
    </source>
</evidence>
<proteinExistence type="predicted"/>
<keyword evidence="2" id="KW-1185">Reference proteome</keyword>
<accession>A0A1L2CV21</accession>
<protein>
    <submittedName>
        <fullName evidence="1">Structural protein</fullName>
    </submittedName>
</protein>
<evidence type="ECO:0000313" key="2">
    <source>
        <dbReference type="Proteomes" id="UP000223891"/>
    </source>
</evidence>
<organism evidence="1 2">
    <name type="scientific">Pectobacterium phage vB_PcaM_CBB</name>
    <dbReference type="NCBI Taxonomy" id="2772511"/>
    <lineage>
        <taxon>Viruses</taxon>
        <taxon>Duplodnaviria</taxon>
        <taxon>Heunggongvirae</taxon>
        <taxon>Uroviricota</taxon>
        <taxon>Caudoviricetes</taxon>
        <taxon>Mimasvirus</taxon>
        <taxon>Mimasvirus CBB</taxon>
    </lineage>
</organism>
<reference evidence="2" key="1">
    <citation type="submission" date="2016-01" db="EMBL/GenBank/DDBJ databases">
        <title>Isolation and Characterization of Enterobacteria phage CBB.</title>
        <authorList>
            <person name="Buttimer C.T.H."/>
            <person name="Hendrix H."/>
            <person name="Alexandre H."/>
            <person name="O'Mahony J."/>
            <person name="Lavigne R."/>
            <person name="Coffey A."/>
        </authorList>
    </citation>
    <scope>NUCLEOTIDE SEQUENCE [LARGE SCALE GENOMIC DNA]</scope>
</reference>
<name>A0A1L2CV21_9CAUD</name>